<evidence type="ECO:0000256" key="3">
    <source>
        <dbReference type="ARBA" id="ARBA00022679"/>
    </source>
</evidence>
<evidence type="ECO:0000256" key="2">
    <source>
        <dbReference type="ARBA" id="ARBA00022527"/>
    </source>
</evidence>
<protein>
    <recommendedName>
        <fullName evidence="1">non-specific serine/threonine protein kinase</fullName>
        <ecNumber evidence="1">2.7.11.1</ecNumber>
    </recommendedName>
</protein>
<organism evidence="10 11">
    <name type="scientific">Allokutzneria multivorans</name>
    <dbReference type="NCBI Taxonomy" id="1142134"/>
    <lineage>
        <taxon>Bacteria</taxon>
        <taxon>Bacillati</taxon>
        <taxon>Actinomycetota</taxon>
        <taxon>Actinomycetes</taxon>
        <taxon>Pseudonocardiales</taxon>
        <taxon>Pseudonocardiaceae</taxon>
        <taxon>Allokutzneria</taxon>
    </lineage>
</organism>
<dbReference type="PANTHER" id="PTHR43289">
    <property type="entry name" value="MITOGEN-ACTIVATED PROTEIN KINASE KINASE KINASE 20-RELATED"/>
    <property type="match status" value="1"/>
</dbReference>
<accession>A0ABP7QUR8</accession>
<evidence type="ECO:0000256" key="5">
    <source>
        <dbReference type="ARBA" id="ARBA00022777"/>
    </source>
</evidence>
<dbReference type="CDD" id="cd14014">
    <property type="entry name" value="STKc_PknB_like"/>
    <property type="match status" value="1"/>
</dbReference>
<dbReference type="EC" id="2.7.11.1" evidence="1"/>
<dbReference type="InterPro" id="IPR000719">
    <property type="entry name" value="Prot_kinase_dom"/>
</dbReference>
<evidence type="ECO:0000256" key="6">
    <source>
        <dbReference type="ARBA" id="ARBA00022840"/>
    </source>
</evidence>
<dbReference type="RefSeq" id="WP_344870627.1">
    <property type="nucleotide sequence ID" value="NZ_BAABAL010000003.1"/>
</dbReference>
<dbReference type="Pfam" id="PF00069">
    <property type="entry name" value="Pkinase"/>
    <property type="match status" value="1"/>
</dbReference>
<feature type="binding site" evidence="7">
    <location>
        <position position="46"/>
    </location>
    <ligand>
        <name>ATP</name>
        <dbReference type="ChEBI" id="CHEBI:30616"/>
    </ligand>
</feature>
<keyword evidence="8" id="KW-0812">Transmembrane</keyword>
<keyword evidence="5" id="KW-0418">Kinase</keyword>
<evidence type="ECO:0000259" key="9">
    <source>
        <dbReference type="PROSITE" id="PS50011"/>
    </source>
</evidence>
<dbReference type="InterPro" id="IPR017441">
    <property type="entry name" value="Protein_kinase_ATP_BS"/>
</dbReference>
<dbReference type="InterPro" id="IPR011009">
    <property type="entry name" value="Kinase-like_dom_sf"/>
</dbReference>
<evidence type="ECO:0000256" key="7">
    <source>
        <dbReference type="PROSITE-ProRule" id="PRU10141"/>
    </source>
</evidence>
<dbReference type="PROSITE" id="PS50011">
    <property type="entry name" value="PROTEIN_KINASE_DOM"/>
    <property type="match status" value="1"/>
</dbReference>
<keyword evidence="6 7" id="KW-0067">ATP-binding</keyword>
<dbReference type="Proteomes" id="UP001501747">
    <property type="component" value="Unassembled WGS sequence"/>
</dbReference>
<feature type="transmembrane region" description="Helical" evidence="8">
    <location>
        <begin position="239"/>
        <end position="260"/>
    </location>
</feature>
<keyword evidence="3" id="KW-0808">Transferase</keyword>
<keyword evidence="11" id="KW-1185">Reference proteome</keyword>
<sequence length="282" mass="29779">MAGKHAKPDPTLLDGRYQLEAPIGHGGGADVFRATDTMLDRPVAVKIFRRDAKRRFHAECGVSARLSHPNIATVFDAGTDHGRDYLVLRLIEGRTLAEKLGNGPLSPGWVCRMGGLIAETLAHVHANGFAHGEIEPTNILLGPKEQPYLAGFGSARSTEDTSADVRALGLVLRKAVGSKVPDAIRAMIADEPPSAAECARRLNATARRLGVAPVLPVCSVRPPASEPEEMPEPVRRRGFAVVLAGAFAVTSLLVFPAGVLDATTPAPVHRAPTVVVDTVAAP</sequence>
<keyword evidence="8" id="KW-1133">Transmembrane helix</keyword>
<comment type="caution">
    <text evidence="10">The sequence shown here is derived from an EMBL/GenBank/DDBJ whole genome shotgun (WGS) entry which is preliminary data.</text>
</comment>
<evidence type="ECO:0000313" key="11">
    <source>
        <dbReference type="Proteomes" id="UP001501747"/>
    </source>
</evidence>
<evidence type="ECO:0000313" key="10">
    <source>
        <dbReference type="EMBL" id="GAA3988147.1"/>
    </source>
</evidence>
<dbReference type="PANTHER" id="PTHR43289:SF6">
    <property type="entry name" value="SERINE_THREONINE-PROTEIN KINASE NEKL-3"/>
    <property type="match status" value="1"/>
</dbReference>
<keyword evidence="2" id="KW-0723">Serine/threonine-protein kinase</keyword>
<dbReference type="PROSITE" id="PS00107">
    <property type="entry name" value="PROTEIN_KINASE_ATP"/>
    <property type="match status" value="1"/>
</dbReference>
<reference evidence="11" key="1">
    <citation type="journal article" date="2019" name="Int. J. Syst. Evol. Microbiol.">
        <title>The Global Catalogue of Microorganisms (GCM) 10K type strain sequencing project: providing services to taxonomists for standard genome sequencing and annotation.</title>
        <authorList>
            <consortium name="The Broad Institute Genomics Platform"/>
            <consortium name="The Broad Institute Genome Sequencing Center for Infectious Disease"/>
            <person name="Wu L."/>
            <person name="Ma J."/>
        </authorList>
    </citation>
    <scope>NUCLEOTIDE SEQUENCE [LARGE SCALE GENOMIC DNA]</scope>
    <source>
        <strain evidence="11">JCM 17342</strain>
    </source>
</reference>
<keyword evidence="4 7" id="KW-0547">Nucleotide-binding</keyword>
<gene>
    <name evidence="10" type="ORF">GCM10022247_03220</name>
</gene>
<evidence type="ECO:0000256" key="4">
    <source>
        <dbReference type="ARBA" id="ARBA00022741"/>
    </source>
</evidence>
<name>A0ABP7QUR8_9PSEU</name>
<dbReference type="EMBL" id="BAABAL010000003">
    <property type="protein sequence ID" value="GAA3988147.1"/>
    <property type="molecule type" value="Genomic_DNA"/>
</dbReference>
<evidence type="ECO:0000256" key="1">
    <source>
        <dbReference type="ARBA" id="ARBA00012513"/>
    </source>
</evidence>
<feature type="domain" description="Protein kinase" evidence="9">
    <location>
        <begin position="17"/>
        <end position="282"/>
    </location>
</feature>
<keyword evidence="8" id="KW-0472">Membrane</keyword>
<dbReference type="SUPFAM" id="SSF56112">
    <property type="entry name" value="Protein kinase-like (PK-like)"/>
    <property type="match status" value="1"/>
</dbReference>
<dbReference type="SMART" id="SM00220">
    <property type="entry name" value="S_TKc"/>
    <property type="match status" value="1"/>
</dbReference>
<proteinExistence type="predicted"/>
<dbReference type="Gene3D" id="3.30.200.20">
    <property type="entry name" value="Phosphorylase Kinase, domain 1"/>
    <property type="match status" value="1"/>
</dbReference>
<dbReference type="Gene3D" id="1.10.510.10">
    <property type="entry name" value="Transferase(Phosphotransferase) domain 1"/>
    <property type="match status" value="1"/>
</dbReference>
<evidence type="ECO:0000256" key="8">
    <source>
        <dbReference type="SAM" id="Phobius"/>
    </source>
</evidence>